<dbReference type="RefSeq" id="XP_002117868.1">
    <property type="nucleotide sequence ID" value="XM_002117832.1"/>
</dbReference>
<dbReference type="PANTHER" id="PTHR46187:SF3">
    <property type="entry name" value="ALKALINE CERAMIDASE 3"/>
    <property type="match status" value="1"/>
</dbReference>
<evidence type="ECO:0000256" key="3">
    <source>
        <dbReference type="ARBA" id="ARBA00022692"/>
    </source>
</evidence>
<comment type="similarity">
    <text evidence="2 9">Belongs to the alkaline ceramidase family.</text>
</comment>
<name>B3SCA9_TRIAD</name>
<reference evidence="10 11" key="1">
    <citation type="journal article" date="2008" name="Nature">
        <title>The Trichoplax genome and the nature of placozoans.</title>
        <authorList>
            <person name="Srivastava M."/>
            <person name="Begovic E."/>
            <person name="Chapman J."/>
            <person name="Putnam N.H."/>
            <person name="Hellsten U."/>
            <person name="Kawashima T."/>
            <person name="Kuo A."/>
            <person name="Mitros T."/>
            <person name="Salamov A."/>
            <person name="Carpenter M.L."/>
            <person name="Signorovitch A.Y."/>
            <person name="Moreno M.A."/>
            <person name="Kamm K."/>
            <person name="Grimwood J."/>
            <person name="Schmutz J."/>
            <person name="Shapiro H."/>
            <person name="Grigoriev I.V."/>
            <person name="Buss L.W."/>
            <person name="Schierwater B."/>
            <person name="Dellaporta S.L."/>
            <person name="Rokhsar D.S."/>
        </authorList>
    </citation>
    <scope>NUCLEOTIDE SEQUENCE [LARGE SCALE GENOMIC DNA]</scope>
    <source>
        <strain evidence="10 11">Grell-BS-1999</strain>
    </source>
</reference>
<dbReference type="OMA" id="IMFEPLR"/>
<evidence type="ECO:0000256" key="4">
    <source>
        <dbReference type="ARBA" id="ARBA00022801"/>
    </source>
</evidence>
<dbReference type="Proteomes" id="UP000009022">
    <property type="component" value="Unassembled WGS sequence"/>
</dbReference>
<feature type="binding site" evidence="8">
    <location>
        <position position="228"/>
    </location>
    <ligand>
        <name>Zn(2+)</name>
        <dbReference type="ChEBI" id="CHEBI:29105"/>
        <note>catalytic</note>
    </ligand>
</feature>
<keyword evidence="8" id="KW-0862">Zinc</keyword>
<dbReference type="STRING" id="10228.B3SCA9"/>
<evidence type="ECO:0000256" key="9">
    <source>
        <dbReference type="RuleBase" id="RU364079"/>
    </source>
</evidence>
<dbReference type="GO" id="GO:0046872">
    <property type="term" value="F:metal ion binding"/>
    <property type="evidence" value="ECO:0007669"/>
    <property type="project" value="UniProtKB-KW"/>
</dbReference>
<evidence type="ECO:0000313" key="11">
    <source>
        <dbReference type="Proteomes" id="UP000009022"/>
    </source>
</evidence>
<keyword evidence="7" id="KW-0479">Metal-binding</keyword>
<feature type="transmembrane region" description="Helical" evidence="9">
    <location>
        <begin position="99"/>
        <end position="117"/>
    </location>
</feature>
<gene>
    <name evidence="10" type="ORF">TRIADDRAFT_33194</name>
</gene>
<dbReference type="OrthoDB" id="187171at2759"/>
<comment type="cofactor">
    <cofactor evidence="8">
        <name>Zn(2+)</name>
        <dbReference type="ChEBI" id="CHEBI:29105"/>
    </cofactor>
</comment>
<comment type="subcellular location">
    <subcellularLocation>
        <location evidence="1">Membrane</location>
        <topology evidence="1">Multi-pass membrane protein</topology>
    </subcellularLocation>
</comment>
<evidence type="ECO:0000313" key="10">
    <source>
        <dbReference type="EMBL" id="EDV19630.1"/>
    </source>
</evidence>
<keyword evidence="9" id="KW-0443">Lipid metabolism</keyword>
<dbReference type="EC" id="3.5.1.-" evidence="9"/>
<sequence length="277" mass="32145">MGVILENGLNEGVGIWGAPTSTLDWCEENYIVCKYMAEFWNTISNIFTIVLPMMGYAMDWSSPLEVHFRLQYVALIVVGIGSWCFHGTLLYQLQLLDELPMIYGSAIMLYALFQVPSQPKKHNILSSLFLTTYSAWTTYIYLTGKNPNFFFVCYGFLVFLIIVQTALINSRMHHLNADDSLFRAAIFLFLSGFALWLIDFHFCPVLRAIRARLPYPISEIFQLHAWWHLGSGIGTYLYILHTNRLRLLYLGYDSHLTYKFALPYIQHSRSKQDHKHQ</sequence>
<keyword evidence="7" id="KW-0106">Calcium</keyword>
<dbReference type="PANTHER" id="PTHR46187">
    <property type="entry name" value="ALKALINE CERAMIDASE 3"/>
    <property type="match status" value="1"/>
</dbReference>
<comment type="caution">
    <text evidence="9">Lacks conserved residue(s) required for the propagation of feature annotation.</text>
</comment>
<feature type="transmembrane region" description="Helical" evidence="9">
    <location>
        <begin position="70"/>
        <end position="93"/>
    </location>
</feature>
<dbReference type="PhylomeDB" id="B3SCA9"/>
<comment type="function">
    <text evidence="9">Hydrolyzes the sphingolipid ceramide into sphingosine and free fatty acid.</text>
</comment>
<dbReference type="HOGENOM" id="CLU_063293_3_0_1"/>
<evidence type="ECO:0000256" key="8">
    <source>
        <dbReference type="PIRSR" id="PIRSR608901-2"/>
    </source>
</evidence>
<feature type="transmembrane region" description="Helical" evidence="9">
    <location>
        <begin position="148"/>
        <end position="168"/>
    </location>
</feature>
<dbReference type="GO" id="GO:0071602">
    <property type="term" value="P:phytosphingosine biosynthetic process"/>
    <property type="evidence" value="ECO:0000318"/>
    <property type="project" value="GO_Central"/>
</dbReference>
<dbReference type="GeneID" id="6759081"/>
<keyword evidence="3 9" id="KW-0812">Transmembrane</keyword>
<dbReference type="GO" id="GO:0005789">
    <property type="term" value="C:endoplasmic reticulum membrane"/>
    <property type="evidence" value="ECO:0000318"/>
    <property type="project" value="GO_Central"/>
</dbReference>
<protein>
    <recommendedName>
        <fullName evidence="9">Alkaline ceramidase</fullName>
        <ecNumber evidence="9">3.5.1.-</ecNumber>
    </recommendedName>
</protein>
<dbReference type="CTD" id="6759081"/>
<feature type="binding site" evidence="7">
    <location>
        <position position="38"/>
    </location>
    <ligand>
        <name>Ca(2+)</name>
        <dbReference type="ChEBI" id="CHEBI:29108"/>
    </ligand>
</feature>
<feature type="binding site" evidence="7">
    <location>
        <position position="25"/>
    </location>
    <ligand>
        <name>Ca(2+)</name>
        <dbReference type="ChEBI" id="CHEBI:29108"/>
    </ligand>
</feature>
<dbReference type="EMBL" id="DS985269">
    <property type="protein sequence ID" value="EDV19630.1"/>
    <property type="molecule type" value="Genomic_DNA"/>
</dbReference>
<keyword evidence="4 9" id="KW-0378">Hydrolase</keyword>
<dbReference type="eggNOG" id="KOG2329">
    <property type="taxonomic scope" value="Eukaryota"/>
</dbReference>
<dbReference type="AlphaFoldDB" id="B3SCA9"/>
<feature type="binding site" evidence="7">
    <location>
        <position position="24"/>
    </location>
    <ligand>
        <name>Ca(2+)</name>
        <dbReference type="ChEBI" id="CHEBI:29108"/>
    </ligand>
</feature>
<feature type="transmembrane region" description="Helical" evidence="9">
    <location>
        <begin position="39"/>
        <end position="58"/>
    </location>
</feature>
<evidence type="ECO:0000256" key="2">
    <source>
        <dbReference type="ARBA" id="ARBA00009780"/>
    </source>
</evidence>
<keyword evidence="6 9" id="KW-0472">Membrane</keyword>
<evidence type="ECO:0000256" key="6">
    <source>
        <dbReference type="ARBA" id="ARBA00023136"/>
    </source>
</evidence>
<evidence type="ECO:0000256" key="5">
    <source>
        <dbReference type="ARBA" id="ARBA00022989"/>
    </source>
</evidence>
<keyword evidence="5 9" id="KW-1133">Transmembrane helix</keyword>
<dbReference type="Pfam" id="PF05875">
    <property type="entry name" value="Ceramidase"/>
    <property type="match status" value="1"/>
</dbReference>
<evidence type="ECO:0000256" key="1">
    <source>
        <dbReference type="ARBA" id="ARBA00004141"/>
    </source>
</evidence>
<dbReference type="InParanoid" id="B3SCA9"/>
<proteinExistence type="inferred from homology"/>
<feature type="binding site" evidence="7">
    <location>
        <position position="29"/>
    </location>
    <ligand>
        <name>Ca(2+)</name>
        <dbReference type="ChEBI" id="CHEBI:29108"/>
    </ligand>
</feature>
<dbReference type="GO" id="GO:0006672">
    <property type="term" value="P:ceramide metabolic process"/>
    <property type="evidence" value="ECO:0007669"/>
    <property type="project" value="InterPro"/>
</dbReference>
<dbReference type="InterPro" id="IPR008901">
    <property type="entry name" value="ACER"/>
</dbReference>
<organism evidence="10 11">
    <name type="scientific">Trichoplax adhaerens</name>
    <name type="common">Trichoplax reptans</name>
    <dbReference type="NCBI Taxonomy" id="10228"/>
    <lineage>
        <taxon>Eukaryota</taxon>
        <taxon>Metazoa</taxon>
        <taxon>Placozoa</taxon>
        <taxon>Uniplacotomia</taxon>
        <taxon>Trichoplacea</taxon>
        <taxon>Trichoplacidae</taxon>
        <taxon>Trichoplax</taxon>
    </lineage>
</organism>
<feature type="binding site" evidence="8">
    <location>
        <position position="224"/>
    </location>
    <ligand>
        <name>Zn(2+)</name>
        <dbReference type="ChEBI" id="CHEBI:29105"/>
        <note>catalytic</note>
    </ligand>
</feature>
<feature type="transmembrane region" description="Helical" evidence="9">
    <location>
        <begin position="124"/>
        <end position="142"/>
    </location>
</feature>
<feature type="transmembrane region" description="Helical" evidence="9">
    <location>
        <begin position="180"/>
        <end position="200"/>
    </location>
</feature>
<keyword evidence="11" id="KW-1185">Reference proteome</keyword>
<dbReference type="GO" id="GO:0017040">
    <property type="term" value="F:N-acylsphingosine amidohydrolase activity"/>
    <property type="evidence" value="ECO:0000318"/>
    <property type="project" value="GO_Central"/>
</dbReference>
<feature type="binding site" evidence="7">
    <location>
        <position position="27"/>
    </location>
    <ligand>
        <name>Ca(2+)</name>
        <dbReference type="ChEBI" id="CHEBI:29108"/>
    </ligand>
</feature>
<feature type="binding site" evidence="8">
    <location>
        <position position="86"/>
    </location>
    <ligand>
        <name>Zn(2+)</name>
        <dbReference type="ChEBI" id="CHEBI:29105"/>
        <note>catalytic</note>
    </ligand>
</feature>
<evidence type="ECO:0000256" key="7">
    <source>
        <dbReference type="PIRSR" id="PIRSR608901-1"/>
    </source>
</evidence>
<dbReference type="KEGG" id="tad:TRIADDRAFT_33194"/>
<accession>B3SCA9</accession>